<keyword evidence="4" id="KW-1185">Reference proteome</keyword>
<dbReference type="EMBL" id="JAOVQO010000016">
    <property type="protein sequence ID" value="MCU9849537.1"/>
    <property type="molecule type" value="Genomic_DNA"/>
</dbReference>
<feature type="domain" description="YCII-related" evidence="2">
    <location>
        <begin position="1"/>
        <end position="86"/>
    </location>
</feature>
<organism evidence="3 4">
    <name type="scientific">Albidovulum salinarum</name>
    <dbReference type="NCBI Taxonomy" id="2984153"/>
    <lineage>
        <taxon>Bacteria</taxon>
        <taxon>Pseudomonadati</taxon>
        <taxon>Pseudomonadota</taxon>
        <taxon>Alphaproteobacteria</taxon>
        <taxon>Rhodobacterales</taxon>
        <taxon>Paracoccaceae</taxon>
        <taxon>Albidovulum</taxon>
    </lineage>
</organism>
<evidence type="ECO:0000256" key="1">
    <source>
        <dbReference type="ARBA" id="ARBA00007689"/>
    </source>
</evidence>
<comment type="caution">
    <text evidence="3">The sequence shown here is derived from an EMBL/GenBank/DDBJ whole genome shotgun (WGS) entry which is preliminary data.</text>
</comment>
<comment type="similarity">
    <text evidence="1">Belongs to the YciI family.</text>
</comment>
<dbReference type="Pfam" id="PF03795">
    <property type="entry name" value="YCII"/>
    <property type="match status" value="1"/>
</dbReference>
<proteinExistence type="inferred from homology"/>
<reference evidence="3 4" key="1">
    <citation type="submission" date="2022-10" db="EMBL/GenBank/DDBJ databases">
        <title>Defluviimonas sp. nov., isolated from ocean surface sediments.</title>
        <authorList>
            <person name="He W."/>
            <person name="Wang L."/>
            <person name="Zhang D.-F."/>
        </authorList>
    </citation>
    <scope>NUCLEOTIDE SEQUENCE [LARGE SCALE GENOMIC DNA]</scope>
    <source>
        <strain evidence="3 4">WL0024</strain>
    </source>
</reference>
<sequence length="100" mass="11250">MAWLIVSEDASNGAAIRADDRVMEAHWQYECAHRAVILLAGSLRRDDLETKTGSVLLLDLETREDAERFFANDPATKAGLRGATEIRWLNPAILDRRVQD</sequence>
<dbReference type="SUPFAM" id="SSF54909">
    <property type="entry name" value="Dimeric alpha+beta barrel"/>
    <property type="match status" value="1"/>
</dbReference>
<accession>A0ABT2X6G8</accession>
<dbReference type="InterPro" id="IPR005545">
    <property type="entry name" value="YCII"/>
</dbReference>
<protein>
    <submittedName>
        <fullName evidence="3">YciI family protein</fullName>
    </submittedName>
</protein>
<evidence type="ECO:0000313" key="4">
    <source>
        <dbReference type="Proteomes" id="UP001209535"/>
    </source>
</evidence>
<evidence type="ECO:0000313" key="3">
    <source>
        <dbReference type="EMBL" id="MCU9849537.1"/>
    </source>
</evidence>
<name>A0ABT2X6G8_9RHOB</name>
<gene>
    <name evidence="3" type="ORF">OEZ60_16170</name>
</gene>
<dbReference type="Proteomes" id="UP001209535">
    <property type="component" value="Unassembled WGS sequence"/>
</dbReference>
<dbReference type="InterPro" id="IPR011008">
    <property type="entry name" value="Dimeric_a/b-barrel"/>
</dbReference>
<dbReference type="RefSeq" id="WP_263338364.1">
    <property type="nucleotide sequence ID" value="NZ_JAOVQO010000016.1"/>
</dbReference>
<dbReference type="Gene3D" id="3.30.70.1060">
    <property type="entry name" value="Dimeric alpha+beta barrel"/>
    <property type="match status" value="1"/>
</dbReference>
<evidence type="ECO:0000259" key="2">
    <source>
        <dbReference type="Pfam" id="PF03795"/>
    </source>
</evidence>